<dbReference type="AlphaFoldDB" id="A0A437Q5Q1"/>
<organism evidence="2 3">
    <name type="scientific">Neptunomonas marina</name>
    <dbReference type="NCBI Taxonomy" id="1815562"/>
    <lineage>
        <taxon>Bacteria</taxon>
        <taxon>Pseudomonadati</taxon>
        <taxon>Pseudomonadota</taxon>
        <taxon>Gammaproteobacteria</taxon>
        <taxon>Oceanospirillales</taxon>
        <taxon>Oceanospirillaceae</taxon>
        <taxon>Neptunomonas</taxon>
    </lineage>
</organism>
<evidence type="ECO:0000313" key="3">
    <source>
        <dbReference type="Proteomes" id="UP000282818"/>
    </source>
</evidence>
<keyword evidence="1" id="KW-1133">Transmembrane helix</keyword>
<feature type="transmembrane region" description="Helical" evidence="1">
    <location>
        <begin position="128"/>
        <end position="146"/>
    </location>
</feature>
<gene>
    <name evidence="2" type="ORF">EOE65_14650</name>
</gene>
<proteinExistence type="predicted"/>
<evidence type="ECO:0000256" key="1">
    <source>
        <dbReference type="SAM" id="Phobius"/>
    </source>
</evidence>
<feature type="transmembrane region" description="Helical" evidence="1">
    <location>
        <begin position="182"/>
        <end position="205"/>
    </location>
</feature>
<dbReference type="RefSeq" id="WP_127695069.1">
    <property type="nucleotide sequence ID" value="NZ_SACQ01000007.1"/>
</dbReference>
<feature type="transmembrane region" description="Helical" evidence="1">
    <location>
        <begin position="153"/>
        <end position="170"/>
    </location>
</feature>
<name>A0A437Q5Q1_9GAMM</name>
<comment type="caution">
    <text evidence="2">The sequence shown here is derived from an EMBL/GenBank/DDBJ whole genome shotgun (WGS) entry which is preliminary data.</text>
</comment>
<sequence length="428" mass="47298">MTPSIKNRDALIVAPLFIIIFLAQYLIALKWSSLGIFSQYNIIFDSDPNQTSAIIAHGWNSGGFNHPLLGYYFSIPLHALSYLLDLTGLIENPEKLRSTLTLFLLPLFTAMKAALIYFSFRLLKLKPAAALIVASISALGFSSIVFGSTPSTYGISSFGLALSLFTALLVKYKPSKASYLSFISSAIFVVGVTSSNIIYIGWLIWFLYREKEGRPFWFSLMKAVKWSSIILTTTLLLSSLFSTLKNVNSDASQKITTASPSTSFIQKYTPSFDNQINNIIRFPEIVTRTFIPSIPDTKKNMLAIQNDDPIKVELAYLTKPTEAISIVLSLISIGVIIGGFSVTWNTKPWSNLLLSSLASIMTFGVLYSLFGLNTYLYSQVWSVPCILIIGALASQIRSYTGYFIATSVLILMLAGNIYVIEHITGMLT</sequence>
<keyword evidence="3" id="KW-1185">Reference proteome</keyword>
<protein>
    <recommendedName>
        <fullName evidence="4">Glycosyltransferase RgtA/B/C/D-like domain-containing protein</fullName>
    </recommendedName>
</protein>
<dbReference type="EMBL" id="SACQ01000007">
    <property type="protein sequence ID" value="RVU29786.1"/>
    <property type="molecule type" value="Genomic_DNA"/>
</dbReference>
<feature type="transmembrane region" description="Helical" evidence="1">
    <location>
        <begin position="226"/>
        <end position="244"/>
    </location>
</feature>
<feature type="transmembrane region" description="Helical" evidence="1">
    <location>
        <begin position="351"/>
        <end position="370"/>
    </location>
</feature>
<accession>A0A437Q5Q1</accession>
<keyword evidence="1" id="KW-0472">Membrane</keyword>
<feature type="transmembrane region" description="Helical" evidence="1">
    <location>
        <begin position="102"/>
        <end position="122"/>
    </location>
</feature>
<reference evidence="2 3" key="1">
    <citation type="submission" date="2019-01" db="EMBL/GenBank/DDBJ databases">
        <authorList>
            <person name="Chen W.-M."/>
        </authorList>
    </citation>
    <scope>NUCLEOTIDE SEQUENCE [LARGE SCALE GENOMIC DNA]</scope>
    <source>
        <strain evidence="2 3">HPM-16</strain>
    </source>
</reference>
<feature type="transmembrane region" description="Helical" evidence="1">
    <location>
        <begin position="401"/>
        <end position="420"/>
    </location>
</feature>
<evidence type="ECO:0008006" key="4">
    <source>
        <dbReference type="Google" id="ProtNLM"/>
    </source>
</evidence>
<feature type="transmembrane region" description="Helical" evidence="1">
    <location>
        <begin position="12"/>
        <end position="31"/>
    </location>
</feature>
<feature type="transmembrane region" description="Helical" evidence="1">
    <location>
        <begin position="376"/>
        <end position="394"/>
    </location>
</feature>
<evidence type="ECO:0000313" key="2">
    <source>
        <dbReference type="EMBL" id="RVU29786.1"/>
    </source>
</evidence>
<feature type="transmembrane region" description="Helical" evidence="1">
    <location>
        <begin position="323"/>
        <end position="344"/>
    </location>
</feature>
<keyword evidence="1" id="KW-0812">Transmembrane</keyword>
<dbReference type="Proteomes" id="UP000282818">
    <property type="component" value="Unassembled WGS sequence"/>
</dbReference>